<evidence type="ECO:0000313" key="2">
    <source>
        <dbReference type="Proteomes" id="UP001476247"/>
    </source>
</evidence>
<dbReference type="Proteomes" id="UP001476247">
    <property type="component" value="Unassembled WGS sequence"/>
</dbReference>
<proteinExistence type="predicted"/>
<evidence type="ECO:0000313" key="1">
    <source>
        <dbReference type="EMBL" id="GAA5801562.1"/>
    </source>
</evidence>
<comment type="caution">
    <text evidence="1">The sequence shown here is derived from an EMBL/GenBank/DDBJ whole genome shotgun (WGS) entry which is preliminary data.</text>
</comment>
<name>A0ABP9Y5H5_9FUNG</name>
<reference evidence="1 2" key="1">
    <citation type="submission" date="2024-04" db="EMBL/GenBank/DDBJ databases">
        <title>genome sequences of Mucor flavus KT1a and Helicostylum pulchrum KT1b strains isolation_sourced from the surface of a dry-aged beef.</title>
        <authorList>
            <person name="Toyotome T."/>
            <person name="Hosono M."/>
            <person name="Torimaru M."/>
            <person name="Fukuda K."/>
            <person name="Mikami N."/>
        </authorList>
    </citation>
    <scope>NUCLEOTIDE SEQUENCE [LARGE SCALE GENOMIC DNA]</scope>
    <source>
        <strain evidence="1 2">KT1b</strain>
    </source>
</reference>
<organism evidence="1 2">
    <name type="scientific">Helicostylum pulchrum</name>
    <dbReference type="NCBI Taxonomy" id="562976"/>
    <lineage>
        <taxon>Eukaryota</taxon>
        <taxon>Fungi</taxon>
        <taxon>Fungi incertae sedis</taxon>
        <taxon>Mucoromycota</taxon>
        <taxon>Mucoromycotina</taxon>
        <taxon>Mucoromycetes</taxon>
        <taxon>Mucorales</taxon>
        <taxon>Mucorineae</taxon>
        <taxon>Mucoraceae</taxon>
        <taxon>Helicostylum</taxon>
    </lineage>
</organism>
<dbReference type="EMBL" id="BAABUJ010000019">
    <property type="protein sequence ID" value="GAA5801562.1"/>
    <property type="molecule type" value="Genomic_DNA"/>
</dbReference>
<accession>A0ABP9Y5H5</accession>
<protein>
    <submittedName>
        <fullName evidence="1">Uncharacterized protein</fullName>
    </submittedName>
</protein>
<sequence length="187" mass="21425">MRATATNFSSADIDPDDDASYLELDEKILECATEKEEESPSISNSDVLRRRVTVLRLILRQAIFMFHGRITAEELGDISHLAFTRKEIDICCLIANFIMPYIPEKENCYNTAYQLPFILMVNDLKKYTRYEKSCVSVLPTPKPSTLHCLKIDAPSIFSMFCAQNLQRPMELMTLMETLLFAAKQLLN</sequence>
<gene>
    <name evidence="1" type="ORF">HPULCUR_007010</name>
</gene>
<keyword evidence="2" id="KW-1185">Reference proteome</keyword>